<proteinExistence type="predicted"/>
<feature type="compositionally biased region" description="Low complexity" evidence="1">
    <location>
        <begin position="83"/>
        <end position="95"/>
    </location>
</feature>
<dbReference type="InterPro" id="IPR032675">
    <property type="entry name" value="LRR_dom_sf"/>
</dbReference>
<dbReference type="Gene3D" id="1.20.1280.50">
    <property type="match status" value="1"/>
</dbReference>
<feature type="domain" description="F-box" evidence="2">
    <location>
        <begin position="96"/>
        <end position="141"/>
    </location>
</feature>
<evidence type="ECO:0000313" key="4">
    <source>
        <dbReference type="Proteomes" id="UP000027265"/>
    </source>
</evidence>
<feature type="region of interest" description="Disordered" evidence="1">
    <location>
        <begin position="1"/>
        <end position="101"/>
    </location>
</feature>
<evidence type="ECO:0000259" key="2">
    <source>
        <dbReference type="PROSITE" id="PS50181"/>
    </source>
</evidence>
<dbReference type="InterPro" id="IPR001810">
    <property type="entry name" value="F-box_dom"/>
</dbReference>
<dbReference type="AlphaFoldDB" id="A0A067P7D8"/>
<dbReference type="Gene3D" id="3.80.10.10">
    <property type="entry name" value="Ribonuclease Inhibitor"/>
    <property type="match status" value="1"/>
</dbReference>
<organism evidence="3 4">
    <name type="scientific">Jaapia argillacea MUCL 33604</name>
    <dbReference type="NCBI Taxonomy" id="933084"/>
    <lineage>
        <taxon>Eukaryota</taxon>
        <taxon>Fungi</taxon>
        <taxon>Dikarya</taxon>
        <taxon>Basidiomycota</taxon>
        <taxon>Agaricomycotina</taxon>
        <taxon>Agaricomycetes</taxon>
        <taxon>Agaricomycetidae</taxon>
        <taxon>Jaapiales</taxon>
        <taxon>Jaapiaceae</taxon>
        <taxon>Jaapia</taxon>
    </lineage>
</organism>
<feature type="compositionally biased region" description="Polar residues" evidence="1">
    <location>
        <begin position="65"/>
        <end position="80"/>
    </location>
</feature>
<dbReference type="Pfam" id="PF12937">
    <property type="entry name" value="F-box-like"/>
    <property type="match status" value="1"/>
</dbReference>
<dbReference type="EMBL" id="KL197756">
    <property type="protein sequence ID" value="KDQ50699.1"/>
    <property type="molecule type" value="Genomic_DNA"/>
</dbReference>
<accession>A0A067P7D8</accession>
<dbReference type="HOGENOM" id="CLU_036643_1_0_1"/>
<feature type="compositionally biased region" description="Acidic residues" evidence="1">
    <location>
        <begin position="36"/>
        <end position="60"/>
    </location>
</feature>
<reference evidence="4" key="1">
    <citation type="journal article" date="2014" name="Proc. Natl. Acad. Sci. U.S.A.">
        <title>Extensive sampling of basidiomycete genomes demonstrates inadequacy of the white-rot/brown-rot paradigm for wood decay fungi.</title>
        <authorList>
            <person name="Riley R."/>
            <person name="Salamov A.A."/>
            <person name="Brown D.W."/>
            <person name="Nagy L.G."/>
            <person name="Floudas D."/>
            <person name="Held B.W."/>
            <person name="Levasseur A."/>
            <person name="Lombard V."/>
            <person name="Morin E."/>
            <person name="Otillar R."/>
            <person name="Lindquist E.A."/>
            <person name="Sun H."/>
            <person name="LaButti K.M."/>
            <person name="Schmutz J."/>
            <person name="Jabbour D."/>
            <person name="Luo H."/>
            <person name="Baker S.E."/>
            <person name="Pisabarro A.G."/>
            <person name="Walton J.D."/>
            <person name="Blanchette R.A."/>
            <person name="Henrissat B."/>
            <person name="Martin F."/>
            <person name="Cullen D."/>
            <person name="Hibbett D.S."/>
            <person name="Grigoriev I.V."/>
        </authorList>
    </citation>
    <scope>NUCLEOTIDE SEQUENCE [LARGE SCALE GENOMIC DNA]</scope>
    <source>
        <strain evidence="4">MUCL 33604</strain>
    </source>
</reference>
<dbReference type="InParanoid" id="A0A067P7D8"/>
<evidence type="ECO:0000313" key="3">
    <source>
        <dbReference type="EMBL" id="KDQ50699.1"/>
    </source>
</evidence>
<dbReference type="OrthoDB" id="3247499at2759"/>
<sequence length="522" mass="56737">MNADDSMMMDTDEQRLSLISIAASLPPSYPPKSNDGEYDWDEEDDDDDDSSQDYWDAELLEDSHSTSSPGADHNSVSIPPQTTPDSISTNSISPSSRDRTSLPNETLTSIFLSLPQSSLVQIVLVSQRWRFIAERLLYSNLSITETLSSTSPIPYKSARAFQTILRRWYLVDCVKKFHIRWVTVDRDDGSGVVGSGGGGGNPNRNGGHHQQINWSAFVPSVVEDMAVVLRCARHLESLDLSFGATGKDLRFQDILAGCHFPDLIHFGLSGLGSHRPGVPSTPQSLEGLEDFLSSHPTLLHLRLPDHRTPLSFPNTPHSPSSSPLASTSLSPPILPHLSTFRGSPPTAASLLPTRPIHSLSLIGQEYISQSDLIKLSEGSSNLTWLDLGGMSVTPILLRDVSKQLRFVEFLRVRLALRHTLHHALSGIALLAGLTPVLTAFPSLLELDLSPTAIDGISRANPSDELSLCSTWARACPVLKTVIFPSKVEWCLEEGVGWVDRYHLGTGIGGGSGSGSGWYPGTP</sequence>
<dbReference type="SUPFAM" id="SSF52047">
    <property type="entry name" value="RNI-like"/>
    <property type="match status" value="1"/>
</dbReference>
<protein>
    <recommendedName>
        <fullName evidence="2">F-box domain-containing protein</fullName>
    </recommendedName>
</protein>
<gene>
    <name evidence="3" type="ORF">JAAARDRAFT_199694</name>
</gene>
<dbReference type="SUPFAM" id="SSF81383">
    <property type="entry name" value="F-box domain"/>
    <property type="match status" value="1"/>
</dbReference>
<dbReference type="STRING" id="933084.A0A067P7D8"/>
<dbReference type="PROSITE" id="PS50181">
    <property type="entry name" value="FBOX"/>
    <property type="match status" value="1"/>
</dbReference>
<name>A0A067P7D8_9AGAM</name>
<dbReference type="CDD" id="cd09917">
    <property type="entry name" value="F-box_SF"/>
    <property type="match status" value="1"/>
</dbReference>
<dbReference type="Proteomes" id="UP000027265">
    <property type="component" value="Unassembled WGS sequence"/>
</dbReference>
<evidence type="ECO:0000256" key="1">
    <source>
        <dbReference type="SAM" id="MobiDB-lite"/>
    </source>
</evidence>
<dbReference type="InterPro" id="IPR036047">
    <property type="entry name" value="F-box-like_dom_sf"/>
</dbReference>
<keyword evidence="4" id="KW-1185">Reference proteome</keyword>